<evidence type="ECO:0000313" key="1">
    <source>
        <dbReference type="EMBL" id="RLU27331.1"/>
    </source>
</evidence>
<proteinExistence type="predicted"/>
<accession>A0A3L8E3Q6</accession>
<comment type="caution">
    <text evidence="1">The sequence shown here is derived from an EMBL/GenBank/DDBJ whole genome shotgun (WGS) entry which is preliminary data.</text>
</comment>
<dbReference type="Proteomes" id="UP000279307">
    <property type="component" value="Chromosome 1"/>
</dbReference>
<protein>
    <submittedName>
        <fullName evidence="1">Uncharacterized protein</fullName>
    </submittedName>
</protein>
<gene>
    <name evidence="1" type="ORF">DMN91_001132</name>
</gene>
<reference evidence="1 2" key="1">
    <citation type="journal article" date="2018" name="Genome Res.">
        <title>The genomic architecture and molecular evolution of ant odorant receptors.</title>
        <authorList>
            <person name="McKenzie S.K."/>
            <person name="Kronauer D.J.C."/>
        </authorList>
    </citation>
    <scope>NUCLEOTIDE SEQUENCE [LARGE SCALE GENOMIC DNA]</scope>
    <source>
        <strain evidence="1">Clonal line C1</strain>
    </source>
</reference>
<dbReference type="AlphaFoldDB" id="A0A3L8E3Q6"/>
<dbReference type="EMBL" id="QOIP01000001">
    <property type="protein sequence ID" value="RLU27331.1"/>
    <property type="molecule type" value="Genomic_DNA"/>
</dbReference>
<evidence type="ECO:0000313" key="2">
    <source>
        <dbReference type="Proteomes" id="UP000279307"/>
    </source>
</evidence>
<sequence>MKLQESRRTKQFIGDRSVIRKIHNVKDEWYKIKCTRQVENDCNHTTSFHNRFFRFFYVQRHIYDSSVINFCGMDEREEEIAEDFTRASLALGNSDKWLQDRKP</sequence>
<name>A0A3L8E3Q6_OOCBI</name>
<organism evidence="1 2">
    <name type="scientific">Ooceraea biroi</name>
    <name type="common">Clonal raider ant</name>
    <name type="synonym">Cerapachys biroi</name>
    <dbReference type="NCBI Taxonomy" id="2015173"/>
    <lineage>
        <taxon>Eukaryota</taxon>
        <taxon>Metazoa</taxon>
        <taxon>Ecdysozoa</taxon>
        <taxon>Arthropoda</taxon>
        <taxon>Hexapoda</taxon>
        <taxon>Insecta</taxon>
        <taxon>Pterygota</taxon>
        <taxon>Neoptera</taxon>
        <taxon>Endopterygota</taxon>
        <taxon>Hymenoptera</taxon>
        <taxon>Apocrita</taxon>
        <taxon>Aculeata</taxon>
        <taxon>Formicoidea</taxon>
        <taxon>Formicidae</taxon>
        <taxon>Dorylinae</taxon>
        <taxon>Ooceraea</taxon>
    </lineage>
</organism>